<evidence type="ECO:0000313" key="5">
    <source>
        <dbReference type="Proteomes" id="UP001147747"/>
    </source>
</evidence>
<keyword evidence="1" id="KW-0521">NADP</keyword>
<dbReference type="AlphaFoldDB" id="A0A9W9VT32"/>
<sequence>MAISKVAVAGGTGNLGPAIVNALLTAGFEVTVLSRSSSHKLDPRVKVQEVDYNSQDSLTTALSNQDAVVNALGVGVVAREIHLRLVEAAHAAKVKRFIPSEFGSDTVHHLTAQLPVFGDKVAVLERLKKISAQDQEFSYTAVINGPFFDWGLEKQFFLNLAGPTTEIYDGGDVPVSTTTLPGIGRAVAGVLQKPDETKNRPVYVAETVFTQNKLLEWSGKADKIEKIPVTTDELERKAYEAIKQPTPDGATFARNLILRAIFGGKFGGHFSKTDNELLGVKELSESEIKDLVKEYV</sequence>
<dbReference type="InterPro" id="IPR045312">
    <property type="entry name" value="PCBER-like"/>
</dbReference>
<dbReference type="EMBL" id="JAPZBU010000009">
    <property type="protein sequence ID" value="KAJ5388886.1"/>
    <property type="molecule type" value="Genomic_DNA"/>
</dbReference>
<dbReference type="CDD" id="cd05259">
    <property type="entry name" value="PCBER_SDR_a"/>
    <property type="match status" value="1"/>
</dbReference>
<dbReference type="Gene3D" id="3.40.50.720">
    <property type="entry name" value="NAD(P)-binding Rossmann-like Domain"/>
    <property type="match status" value="1"/>
</dbReference>
<reference evidence="4" key="2">
    <citation type="journal article" date="2023" name="IMA Fungus">
        <title>Comparative genomic study of the Penicillium genus elucidates a diverse pangenome and 15 lateral gene transfer events.</title>
        <authorList>
            <person name="Petersen C."/>
            <person name="Sorensen T."/>
            <person name="Nielsen M.R."/>
            <person name="Sondergaard T.E."/>
            <person name="Sorensen J.L."/>
            <person name="Fitzpatrick D.A."/>
            <person name="Frisvad J.C."/>
            <person name="Nielsen K.L."/>
        </authorList>
    </citation>
    <scope>NUCLEOTIDE SEQUENCE</scope>
    <source>
        <strain evidence="4">IBT 29677</strain>
    </source>
</reference>
<dbReference type="OrthoDB" id="9974981at2759"/>
<dbReference type="InterPro" id="IPR036291">
    <property type="entry name" value="NAD(P)-bd_dom_sf"/>
</dbReference>
<gene>
    <name evidence="4" type="ORF">N7509_011427</name>
</gene>
<dbReference type="SUPFAM" id="SSF51735">
    <property type="entry name" value="NAD(P)-binding Rossmann-fold domains"/>
    <property type="match status" value="1"/>
</dbReference>
<dbReference type="GO" id="GO:0016491">
    <property type="term" value="F:oxidoreductase activity"/>
    <property type="evidence" value="ECO:0007669"/>
    <property type="project" value="UniProtKB-KW"/>
</dbReference>
<dbReference type="InterPro" id="IPR051609">
    <property type="entry name" value="NmrA/Isoflavone_reductase-like"/>
</dbReference>
<dbReference type="InterPro" id="IPR008030">
    <property type="entry name" value="NmrA-like"/>
</dbReference>
<proteinExistence type="predicted"/>
<dbReference type="PANTHER" id="PTHR47706:SF1">
    <property type="entry name" value="CIPA-LIKE, PUTATIVE (AFU_ORTHOLOGUE AFUA_1G12460)-RELATED"/>
    <property type="match status" value="1"/>
</dbReference>
<keyword evidence="5" id="KW-1185">Reference proteome</keyword>
<evidence type="ECO:0000313" key="4">
    <source>
        <dbReference type="EMBL" id="KAJ5388886.1"/>
    </source>
</evidence>
<evidence type="ECO:0000256" key="2">
    <source>
        <dbReference type="ARBA" id="ARBA00023002"/>
    </source>
</evidence>
<dbReference type="Pfam" id="PF05368">
    <property type="entry name" value="NmrA"/>
    <property type="match status" value="1"/>
</dbReference>
<evidence type="ECO:0000259" key="3">
    <source>
        <dbReference type="Pfam" id="PF05368"/>
    </source>
</evidence>
<dbReference type="GeneID" id="81375044"/>
<keyword evidence="2" id="KW-0560">Oxidoreductase</keyword>
<reference evidence="4" key="1">
    <citation type="submission" date="2022-12" db="EMBL/GenBank/DDBJ databases">
        <authorList>
            <person name="Petersen C."/>
        </authorList>
    </citation>
    <scope>NUCLEOTIDE SEQUENCE</scope>
    <source>
        <strain evidence="4">IBT 29677</strain>
    </source>
</reference>
<dbReference type="Proteomes" id="UP001147747">
    <property type="component" value="Unassembled WGS sequence"/>
</dbReference>
<feature type="domain" description="NmrA-like" evidence="3">
    <location>
        <begin position="4"/>
        <end position="223"/>
    </location>
</feature>
<accession>A0A9W9VT32</accession>
<dbReference type="PANTHER" id="PTHR47706">
    <property type="entry name" value="NMRA-LIKE FAMILY PROTEIN"/>
    <property type="match status" value="1"/>
</dbReference>
<comment type="caution">
    <text evidence="4">The sequence shown here is derived from an EMBL/GenBank/DDBJ whole genome shotgun (WGS) entry which is preliminary data.</text>
</comment>
<evidence type="ECO:0000256" key="1">
    <source>
        <dbReference type="ARBA" id="ARBA00022857"/>
    </source>
</evidence>
<organism evidence="4 5">
    <name type="scientific">Penicillium cosmopolitanum</name>
    <dbReference type="NCBI Taxonomy" id="1131564"/>
    <lineage>
        <taxon>Eukaryota</taxon>
        <taxon>Fungi</taxon>
        <taxon>Dikarya</taxon>
        <taxon>Ascomycota</taxon>
        <taxon>Pezizomycotina</taxon>
        <taxon>Eurotiomycetes</taxon>
        <taxon>Eurotiomycetidae</taxon>
        <taxon>Eurotiales</taxon>
        <taxon>Aspergillaceae</taxon>
        <taxon>Penicillium</taxon>
    </lineage>
</organism>
<protein>
    <submittedName>
        <fullName evidence="4">Oxidoreductase CipA</fullName>
    </submittedName>
</protein>
<name>A0A9W9VT32_9EURO</name>
<dbReference type="RefSeq" id="XP_056486684.1">
    <property type="nucleotide sequence ID" value="XM_056636064.1"/>
</dbReference>
<dbReference type="Gene3D" id="3.90.25.10">
    <property type="entry name" value="UDP-galactose 4-epimerase, domain 1"/>
    <property type="match status" value="1"/>
</dbReference>